<name>A0A9Q5SV05_9BACT</name>
<feature type="domain" description="Polymerase beta nucleotidyltransferase" evidence="1">
    <location>
        <begin position="19"/>
        <end position="105"/>
    </location>
</feature>
<protein>
    <recommendedName>
        <fullName evidence="1">Polymerase beta nucleotidyltransferase domain-containing protein</fullName>
    </recommendedName>
</protein>
<dbReference type="PANTHER" id="PTHR43852">
    <property type="entry name" value="NUCLEOTIDYLTRANSFERASE"/>
    <property type="match status" value="1"/>
</dbReference>
<dbReference type="EMBL" id="NFIJ01000001">
    <property type="protein sequence ID" value="OUO07433.1"/>
    <property type="molecule type" value="Genomic_DNA"/>
</dbReference>
<dbReference type="CDD" id="cd05403">
    <property type="entry name" value="NT_KNTase_like"/>
    <property type="match status" value="1"/>
</dbReference>
<dbReference type="AlphaFoldDB" id="A0A9Q5SV05"/>
<dbReference type="PANTHER" id="PTHR43852:SF3">
    <property type="entry name" value="NUCLEOTIDYLTRANSFERASE"/>
    <property type="match status" value="1"/>
</dbReference>
<evidence type="ECO:0000259" key="1">
    <source>
        <dbReference type="Pfam" id="PF18765"/>
    </source>
</evidence>
<organism evidence="2 3">
    <name type="scientific">Parabacteroides johnsonii</name>
    <dbReference type="NCBI Taxonomy" id="387661"/>
    <lineage>
        <taxon>Bacteria</taxon>
        <taxon>Pseudomonadati</taxon>
        <taxon>Bacteroidota</taxon>
        <taxon>Bacteroidia</taxon>
        <taxon>Bacteroidales</taxon>
        <taxon>Tannerellaceae</taxon>
        <taxon>Parabacteroides</taxon>
    </lineage>
</organism>
<dbReference type="SUPFAM" id="SSF81301">
    <property type="entry name" value="Nucleotidyltransferase"/>
    <property type="match status" value="1"/>
</dbReference>
<evidence type="ECO:0000313" key="2">
    <source>
        <dbReference type="EMBL" id="OUO07433.1"/>
    </source>
</evidence>
<comment type="caution">
    <text evidence="2">The sequence shown here is derived from an EMBL/GenBank/DDBJ whole genome shotgun (WGS) entry which is preliminary data.</text>
</comment>
<reference evidence="3" key="1">
    <citation type="submission" date="2017-04" db="EMBL/GenBank/DDBJ databases">
        <title>Function of individual gut microbiota members based on whole genome sequencing of pure cultures obtained from chicken caecum.</title>
        <authorList>
            <person name="Medvecky M."/>
            <person name="Cejkova D."/>
            <person name="Polansky O."/>
            <person name="Karasova D."/>
            <person name="Kubasova T."/>
            <person name="Cizek A."/>
            <person name="Rychlik I."/>
        </authorList>
    </citation>
    <scope>NUCLEOTIDE SEQUENCE [LARGE SCALE GENOMIC DNA]</scope>
    <source>
        <strain evidence="3">An42</strain>
    </source>
</reference>
<gene>
    <name evidence="2" type="ORF">B5F96_01845</name>
</gene>
<dbReference type="InterPro" id="IPR043519">
    <property type="entry name" value="NT_sf"/>
</dbReference>
<accession>A0A9Q5SV05</accession>
<dbReference type="Proteomes" id="UP000195975">
    <property type="component" value="Unassembled WGS sequence"/>
</dbReference>
<proteinExistence type="predicted"/>
<dbReference type="Pfam" id="PF18765">
    <property type="entry name" value="Polbeta"/>
    <property type="match status" value="1"/>
</dbReference>
<sequence length="106" mass="11718">MVGNTSTRLGLTSRHQEIIDRIFSQYPHVEEAIIFGSRAKGNHKPGSDIDITIKGSALTREDICSLAGAFEESLLPFFVDLLAYSSISNPELKAHIDRVGITIYKQ</sequence>
<dbReference type="InterPro" id="IPR041633">
    <property type="entry name" value="Polbeta"/>
</dbReference>
<dbReference type="InterPro" id="IPR052930">
    <property type="entry name" value="TA_antitoxin_MntA"/>
</dbReference>
<evidence type="ECO:0000313" key="3">
    <source>
        <dbReference type="Proteomes" id="UP000195975"/>
    </source>
</evidence>
<dbReference type="RefSeq" id="WP_021862815.1">
    <property type="nucleotide sequence ID" value="NZ_CAJLBM010000005.1"/>
</dbReference>
<dbReference type="Gene3D" id="3.30.460.10">
    <property type="entry name" value="Beta Polymerase, domain 2"/>
    <property type="match status" value="1"/>
</dbReference>